<dbReference type="Pfam" id="PF14491">
    <property type="entry name" value="DUF4435"/>
    <property type="match status" value="1"/>
</dbReference>
<accession>A0A4V1RHW7</accession>
<dbReference type="Proteomes" id="UP000289411">
    <property type="component" value="Unassembled WGS sequence"/>
</dbReference>
<dbReference type="AlphaFoldDB" id="A0A4V1RHW7"/>
<comment type="caution">
    <text evidence="2">The sequence shown here is derived from an EMBL/GenBank/DDBJ whole genome shotgun (WGS) entry which is preliminary data.</text>
</comment>
<dbReference type="EMBL" id="QYBC01000038">
    <property type="protein sequence ID" value="RYB01487.1"/>
    <property type="molecule type" value="Genomic_DNA"/>
</dbReference>
<sequence>MIRYSSRSRVGYARLYRVYNDVDVYVEDSTYIGVYEKMLNRALNGKAKIQRVIPLGTREFVVEKALEDTELDGRRRLYIVDGDLDLIAWERMKSAPHLYRLQAYSIENVLFELEAVERYCTFAMPARTSGAALSSVSFDNLMSDVKTQLAPYVTVLGIARRLKLRDAIFSINPPSISRTERGKYIGVDKNKCQKRIRQMISKIISEVGLRKYRITKGKVLKIIRSKNLPAEQFVPGKSFLIWYLNHRVGYAGGLSHTQPTIVSYLAEHCTLRHEPKLSKRLRAVASG</sequence>
<evidence type="ECO:0000313" key="2">
    <source>
        <dbReference type="EMBL" id="RYB01487.1"/>
    </source>
</evidence>
<dbReference type="OrthoDB" id="8448914at2"/>
<keyword evidence="3" id="KW-1185">Reference proteome</keyword>
<feature type="domain" description="DUF4435" evidence="1">
    <location>
        <begin position="21"/>
        <end position="180"/>
    </location>
</feature>
<dbReference type="InterPro" id="IPR029492">
    <property type="entry name" value="DUF4435"/>
</dbReference>
<name>A0A4V1RHW7_9HYPH</name>
<gene>
    <name evidence="2" type="ORF">D3272_25905</name>
</gene>
<evidence type="ECO:0000259" key="1">
    <source>
        <dbReference type="Pfam" id="PF14491"/>
    </source>
</evidence>
<organism evidence="2 3">
    <name type="scientific">Lichenibacterium ramalinae</name>
    <dbReference type="NCBI Taxonomy" id="2316527"/>
    <lineage>
        <taxon>Bacteria</taxon>
        <taxon>Pseudomonadati</taxon>
        <taxon>Pseudomonadota</taxon>
        <taxon>Alphaproteobacteria</taxon>
        <taxon>Hyphomicrobiales</taxon>
        <taxon>Lichenihabitantaceae</taxon>
        <taxon>Lichenibacterium</taxon>
    </lineage>
</organism>
<reference evidence="2 3" key="2">
    <citation type="submission" date="2019-02" db="EMBL/GenBank/DDBJ databases">
        <title>'Lichenibacterium ramalinii' gen. nov. sp. nov., 'Lichenibacterium minor' gen. nov. sp. nov.</title>
        <authorList>
            <person name="Pankratov T."/>
        </authorList>
    </citation>
    <scope>NUCLEOTIDE SEQUENCE [LARGE SCALE GENOMIC DNA]</scope>
    <source>
        <strain evidence="2 3">RmlP001</strain>
    </source>
</reference>
<protein>
    <submittedName>
        <fullName evidence="2">DUF4435 domain-containing protein</fullName>
    </submittedName>
</protein>
<evidence type="ECO:0000313" key="3">
    <source>
        <dbReference type="Proteomes" id="UP000289411"/>
    </source>
</evidence>
<reference evidence="2 3" key="1">
    <citation type="submission" date="2018-09" db="EMBL/GenBank/DDBJ databases">
        <authorList>
            <person name="Grouzdev D.S."/>
            <person name="Krutkina M.S."/>
        </authorList>
    </citation>
    <scope>NUCLEOTIDE SEQUENCE [LARGE SCALE GENOMIC DNA]</scope>
    <source>
        <strain evidence="2 3">RmlP001</strain>
    </source>
</reference>
<proteinExistence type="predicted"/>